<name>A0A8S9M0M4_BRACR</name>
<dbReference type="EMBL" id="QGKY02000089">
    <property type="protein sequence ID" value="KAF2611581.1"/>
    <property type="molecule type" value="Genomic_DNA"/>
</dbReference>
<dbReference type="AlphaFoldDB" id="A0A8S9M0M4"/>
<reference evidence="2" key="1">
    <citation type="submission" date="2019-12" db="EMBL/GenBank/DDBJ databases">
        <title>Genome sequencing and annotation of Brassica cretica.</title>
        <authorList>
            <person name="Studholme D.J."/>
            <person name="Sarris P.F."/>
        </authorList>
    </citation>
    <scope>NUCLEOTIDE SEQUENCE</scope>
    <source>
        <strain evidence="2">PFS-102/07</strain>
        <tissue evidence="2">Leaf</tissue>
    </source>
</reference>
<evidence type="ECO:0000313" key="2">
    <source>
        <dbReference type="EMBL" id="KAF2611581.1"/>
    </source>
</evidence>
<organism evidence="2">
    <name type="scientific">Brassica cretica</name>
    <name type="common">Mustard</name>
    <dbReference type="NCBI Taxonomy" id="69181"/>
    <lineage>
        <taxon>Eukaryota</taxon>
        <taxon>Viridiplantae</taxon>
        <taxon>Streptophyta</taxon>
        <taxon>Embryophyta</taxon>
        <taxon>Tracheophyta</taxon>
        <taxon>Spermatophyta</taxon>
        <taxon>Magnoliopsida</taxon>
        <taxon>eudicotyledons</taxon>
        <taxon>Gunneridae</taxon>
        <taxon>Pentapetalae</taxon>
        <taxon>rosids</taxon>
        <taxon>malvids</taxon>
        <taxon>Brassicales</taxon>
        <taxon>Brassicaceae</taxon>
        <taxon>Brassiceae</taxon>
        <taxon>Brassica</taxon>
    </lineage>
</organism>
<gene>
    <name evidence="2" type="ORF">F2Q70_00012354</name>
</gene>
<proteinExistence type="predicted"/>
<evidence type="ECO:0000256" key="1">
    <source>
        <dbReference type="SAM" id="MobiDB-lite"/>
    </source>
</evidence>
<comment type="caution">
    <text evidence="2">The sequence shown here is derived from an EMBL/GenBank/DDBJ whole genome shotgun (WGS) entry which is preliminary data.</text>
</comment>
<feature type="compositionally biased region" description="Basic and acidic residues" evidence="1">
    <location>
        <begin position="78"/>
        <end position="91"/>
    </location>
</feature>
<accession>A0A8S9M0M4</accession>
<protein>
    <submittedName>
        <fullName evidence="2">Uncharacterized protein</fullName>
    </submittedName>
</protein>
<sequence>MDISFGYFSKARTFKLSEDLGYVGTQLVLSERPAALEERPAACWGQKRANFGSHSLALEGGGPGNGRSGQTPQRSPCHRADDPGHRRSESVGRHRMLSQYYLQKHPRKNGDRSVRRYGKTQPDIRTLVKCYYHYKKTPGIPRIKDSEDIPKKHFLEKRGIGIFRRTLAIGIFRETFAVGIFRGSLSVGIFRGDMPSEYSEQLRPSEYSEKPLPSEYSKEVYPLGYSEEICP</sequence>
<feature type="region of interest" description="Disordered" evidence="1">
    <location>
        <begin position="54"/>
        <end position="91"/>
    </location>
</feature>